<proteinExistence type="predicted"/>
<sequence>MSTFAPPSILLETSCGSPRYISPRQWLQISRLRDRRMESCYSLCSPCWQTPFRRQERARITLRGQGRQVQNTQVYRTQMKSLLKYLLIVDVAARITKSWLVLASTSLLRTFLASPPTVTEMIQPLASQAQIDENLLQYLPVFWGKTEMWKLSRSIS</sequence>
<dbReference type="AlphaFoldDB" id="A0A0C3A9P7"/>
<evidence type="ECO:0000313" key="2">
    <source>
        <dbReference type="Proteomes" id="UP000053989"/>
    </source>
</evidence>
<dbReference type="InParanoid" id="A0A0C3A9P7"/>
<dbReference type="EMBL" id="KN822004">
    <property type="protein sequence ID" value="KIM70473.1"/>
    <property type="molecule type" value="Genomic_DNA"/>
</dbReference>
<reference evidence="2" key="2">
    <citation type="submission" date="2015-01" db="EMBL/GenBank/DDBJ databases">
        <title>Evolutionary Origins and Diversification of the Mycorrhizal Mutualists.</title>
        <authorList>
            <consortium name="DOE Joint Genome Institute"/>
            <consortium name="Mycorrhizal Genomics Consortium"/>
            <person name="Kohler A."/>
            <person name="Kuo A."/>
            <person name="Nagy L.G."/>
            <person name="Floudas D."/>
            <person name="Copeland A."/>
            <person name="Barry K.W."/>
            <person name="Cichocki N."/>
            <person name="Veneault-Fourrey C."/>
            <person name="LaButti K."/>
            <person name="Lindquist E.A."/>
            <person name="Lipzen A."/>
            <person name="Lundell T."/>
            <person name="Morin E."/>
            <person name="Murat C."/>
            <person name="Riley R."/>
            <person name="Ohm R."/>
            <person name="Sun H."/>
            <person name="Tunlid A."/>
            <person name="Henrissat B."/>
            <person name="Grigoriev I.V."/>
            <person name="Hibbett D.S."/>
            <person name="Martin F."/>
        </authorList>
    </citation>
    <scope>NUCLEOTIDE SEQUENCE [LARGE SCALE GENOMIC DNA]</scope>
    <source>
        <strain evidence="2">Foug A</strain>
    </source>
</reference>
<dbReference type="Proteomes" id="UP000053989">
    <property type="component" value="Unassembled WGS sequence"/>
</dbReference>
<protein>
    <submittedName>
        <fullName evidence="1">Uncharacterized protein</fullName>
    </submittedName>
</protein>
<name>A0A0C3A9P7_9AGAM</name>
<organism evidence="1 2">
    <name type="scientific">Scleroderma citrinum Foug A</name>
    <dbReference type="NCBI Taxonomy" id="1036808"/>
    <lineage>
        <taxon>Eukaryota</taxon>
        <taxon>Fungi</taxon>
        <taxon>Dikarya</taxon>
        <taxon>Basidiomycota</taxon>
        <taxon>Agaricomycotina</taxon>
        <taxon>Agaricomycetes</taxon>
        <taxon>Agaricomycetidae</taxon>
        <taxon>Boletales</taxon>
        <taxon>Sclerodermatineae</taxon>
        <taxon>Sclerodermataceae</taxon>
        <taxon>Scleroderma</taxon>
    </lineage>
</organism>
<accession>A0A0C3A9P7</accession>
<reference evidence="1 2" key="1">
    <citation type="submission" date="2014-04" db="EMBL/GenBank/DDBJ databases">
        <authorList>
            <consortium name="DOE Joint Genome Institute"/>
            <person name="Kuo A."/>
            <person name="Kohler A."/>
            <person name="Nagy L.G."/>
            <person name="Floudas D."/>
            <person name="Copeland A."/>
            <person name="Barry K.W."/>
            <person name="Cichocki N."/>
            <person name="Veneault-Fourrey C."/>
            <person name="LaButti K."/>
            <person name="Lindquist E.A."/>
            <person name="Lipzen A."/>
            <person name="Lundell T."/>
            <person name="Morin E."/>
            <person name="Murat C."/>
            <person name="Sun H."/>
            <person name="Tunlid A."/>
            <person name="Henrissat B."/>
            <person name="Grigoriev I.V."/>
            <person name="Hibbett D.S."/>
            <person name="Martin F."/>
            <person name="Nordberg H.P."/>
            <person name="Cantor M.N."/>
            <person name="Hua S.X."/>
        </authorList>
    </citation>
    <scope>NUCLEOTIDE SEQUENCE [LARGE SCALE GENOMIC DNA]</scope>
    <source>
        <strain evidence="1 2">Foug A</strain>
    </source>
</reference>
<dbReference type="HOGENOM" id="CLU_1687713_0_0_1"/>
<keyword evidence="2" id="KW-1185">Reference proteome</keyword>
<evidence type="ECO:0000313" key="1">
    <source>
        <dbReference type="EMBL" id="KIM70473.1"/>
    </source>
</evidence>
<gene>
    <name evidence="1" type="ORF">SCLCIDRAFT_151373</name>
</gene>
<dbReference type="OrthoDB" id="193931at2759"/>
<dbReference type="STRING" id="1036808.A0A0C3A9P7"/>